<evidence type="ECO:0000256" key="7">
    <source>
        <dbReference type="ARBA" id="ARBA00022603"/>
    </source>
</evidence>
<keyword evidence="9 14" id="KW-0949">S-adenosyl-L-methionine</keyword>
<dbReference type="InterPro" id="IPR011023">
    <property type="entry name" value="Nop2p"/>
</dbReference>
<evidence type="ECO:0000256" key="11">
    <source>
        <dbReference type="ARBA" id="ARBA00030399"/>
    </source>
</evidence>
<dbReference type="InterPro" id="IPR006027">
    <property type="entry name" value="NusB_RsmB_TIM44"/>
</dbReference>
<proteinExistence type="inferred from homology"/>
<evidence type="ECO:0000313" key="17">
    <source>
        <dbReference type="Proteomes" id="UP001597231"/>
    </source>
</evidence>
<dbReference type="EMBL" id="JBHTLT010000016">
    <property type="protein sequence ID" value="MFD1204100.1"/>
    <property type="molecule type" value="Genomic_DNA"/>
</dbReference>
<dbReference type="InterPro" id="IPR035926">
    <property type="entry name" value="NusB-like_sf"/>
</dbReference>
<dbReference type="SUPFAM" id="SSF53335">
    <property type="entry name" value="S-adenosyl-L-methionine-dependent methyltransferases"/>
    <property type="match status" value="1"/>
</dbReference>
<dbReference type="Gene3D" id="1.10.940.10">
    <property type="entry name" value="NusB-like"/>
    <property type="match status" value="1"/>
</dbReference>
<name>A0ABW3TUQ4_9BACL</name>
<dbReference type="PROSITE" id="PS01153">
    <property type="entry name" value="NOL1_NOP2_SUN"/>
    <property type="match status" value="1"/>
</dbReference>
<evidence type="ECO:0000256" key="10">
    <source>
        <dbReference type="ARBA" id="ARBA00022884"/>
    </source>
</evidence>
<evidence type="ECO:0000256" key="13">
    <source>
        <dbReference type="ARBA" id="ARBA00047283"/>
    </source>
</evidence>
<dbReference type="RefSeq" id="WP_381479760.1">
    <property type="nucleotide sequence ID" value="NZ_JBHTLT010000016.1"/>
</dbReference>
<dbReference type="NCBIfam" id="TIGR00563">
    <property type="entry name" value="rsmB"/>
    <property type="match status" value="1"/>
</dbReference>
<dbReference type="InterPro" id="IPR029063">
    <property type="entry name" value="SAM-dependent_MTases_sf"/>
</dbReference>
<dbReference type="InterPro" id="IPR049560">
    <property type="entry name" value="MeTrfase_RsmB-F_NOP2_cat"/>
</dbReference>
<comment type="subcellular location">
    <subcellularLocation>
        <location evidence="2">Cytoplasm</location>
    </subcellularLocation>
</comment>
<evidence type="ECO:0000256" key="1">
    <source>
        <dbReference type="ARBA" id="ARBA00002724"/>
    </source>
</evidence>
<dbReference type="PRINTS" id="PR02008">
    <property type="entry name" value="RCMTFAMILY"/>
</dbReference>
<feature type="binding site" evidence="14">
    <location>
        <begin position="264"/>
        <end position="270"/>
    </location>
    <ligand>
        <name>S-adenosyl-L-methionine</name>
        <dbReference type="ChEBI" id="CHEBI:59789"/>
    </ligand>
</feature>
<accession>A0ABW3TUQ4</accession>
<dbReference type="NCBIfam" id="NF011494">
    <property type="entry name" value="PRK14902.1"/>
    <property type="match status" value="1"/>
</dbReference>
<dbReference type="NCBIfam" id="TIGR00446">
    <property type="entry name" value="nop2p"/>
    <property type="match status" value="1"/>
</dbReference>
<keyword evidence="17" id="KW-1185">Reference proteome</keyword>
<dbReference type="GO" id="GO:0032259">
    <property type="term" value="P:methylation"/>
    <property type="evidence" value="ECO:0007669"/>
    <property type="project" value="UniProtKB-KW"/>
</dbReference>
<dbReference type="InterPro" id="IPR018314">
    <property type="entry name" value="RsmB/NOL1/NOP2-like_CS"/>
</dbReference>
<dbReference type="SUPFAM" id="SSF48013">
    <property type="entry name" value="NusB-like"/>
    <property type="match status" value="1"/>
</dbReference>
<dbReference type="InterPro" id="IPR054728">
    <property type="entry name" value="RsmB-like_ferredoxin"/>
</dbReference>
<feature type="domain" description="SAM-dependent MTase RsmB/NOP-type" evidence="15">
    <location>
        <begin position="175"/>
        <end position="449"/>
    </location>
</feature>
<dbReference type="InterPro" id="IPR023267">
    <property type="entry name" value="RCMT"/>
</dbReference>
<feature type="binding site" evidence="14">
    <location>
        <position position="288"/>
    </location>
    <ligand>
        <name>S-adenosyl-L-methionine</name>
        <dbReference type="ChEBI" id="CHEBI:59789"/>
    </ligand>
</feature>
<keyword evidence="6" id="KW-0698">rRNA processing</keyword>
<dbReference type="InterPro" id="IPR004573">
    <property type="entry name" value="rRNA_ssu_MeTfrase_B"/>
</dbReference>
<evidence type="ECO:0000256" key="5">
    <source>
        <dbReference type="ARBA" id="ARBA00022490"/>
    </source>
</evidence>
<evidence type="ECO:0000256" key="8">
    <source>
        <dbReference type="ARBA" id="ARBA00022679"/>
    </source>
</evidence>
<dbReference type="Pfam" id="PF01029">
    <property type="entry name" value="NusB"/>
    <property type="match status" value="1"/>
</dbReference>
<keyword evidence="10 14" id="KW-0694">RNA-binding</keyword>
<evidence type="ECO:0000256" key="6">
    <source>
        <dbReference type="ARBA" id="ARBA00022552"/>
    </source>
</evidence>
<dbReference type="PANTHER" id="PTHR22807:SF53">
    <property type="entry name" value="RIBOSOMAL RNA SMALL SUBUNIT METHYLTRANSFERASE B-RELATED"/>
    <property type="match status" value="1"/>
</dbReference>
<comment type="catalytic activity">
    <reaction evidence="13">
        <text>cytidine(967) in 16S rRNA + S-adenosyl-L-methionine = 5-methylcytidine(967) in 16S rRNA + S-adenosyl-L-homocysteine + H(+)</text>
        <dbReference type="Rhea" id="RHEA:42748"/>
        <dbReference type="Rhea" id="RHEA-COMP:10219"/>
        <dbReference type="Rhea" id="RHEA-COMP:10220"/>
        <dbReference type="ChEBI" id="CHEBI:15378"/>
        <dbReference type="ChEBI" id="CHEBI:57856"/>
        <dbReference type="ChEBI" id="CHEBI:59789"/>
        <dbReference type="ChEBI" id="CHEBI:74483"/>
        <dbReference type="ChEBI" id="CHEBI:82748"/>
        <dbReference type="EC" id="2.1.1.176"/>
    </reaction>
</comment>
<dbReference type="EC" id="2.1.1.176" evidence="4"/>
<evidence type="ECO:0000256" key="2">
    <source>
        <dbReference type="ARBA" id="ARBA00004496"/>
    </source>
</evidence>
<evidence type="ECO:0000256" key="14">
    <source>
        <dbReference type="PROSITE-ProRule" id="PRU01023"/>
    </source>
</evidence>
<evidence type="ECO:0000256" key="4">
    <source>
        <dbReference type="ARBA" id="ARBA00012140"/>
    </source>
</evidence>
<evidence type="ECO:0000256" key="3">
    <source>
        <dbReference type="ARBA" id="ARBA00007494"/>
    </source>
</evidence>
<evidence type="ECO:0000259" key="15">
    <source>
        <dbReference type="PROSITE" id="PS51686"/>
    </source>
</evidence>
<feature type="active site" description="Nucleophile" evidence="14">
    <location>
        <position position="387"/>
    </location>
</feature>
<sequence length="452" mass="51008">MTRMKKKPWNGNVRDAALSILLEINENQAYSNLLLNRTIQKYGLPANDRGLLTELTYGTLQHRLTLDYYLEPFVRGKLDPWVRELLRLSLYQIVYLSKIPSHAVVHEAVEIAKRRGHSGIASTVNGILRSVLRQGVRSVDEIIDDAERISIETSHPKWLIDRWIKQYGMEETIQMAHENNNPPRMTARVNRLKATVDDVIEELTAEGFTVHKSEIVPECIQSTAGNVVNSEAFRQGRLTIQDESSMLPVIALNAKPGMNVLDMCAAPGGKTTFIAERIGDEGEIHAHDLHDHKISLIKDNAERLGLQSIIVKSGDSRKLDELYPPNSFDRILLDAPCSGLGVIRRKPEIKYTKTEQDLKNLSSIQLELLDTAYRLIKNDGIIVYSTCTIEYAENEGVVKTFIEKHPDMELLPVEEGDLKDQLPIKANPLQIMPHHFGNDGFFIAALRKKKGI</sequence>
<reference evidence="17" key="1">
    <citation type="journal article" date="2019" name="Int. J. Syst. Evol. Microbiol.">
        <title>The Global Catalogue of Microorganisms (GCM) 10K type strain sequencing project: providing services to taxonomists for standard genome sequencing and annotation.</title>
        <authorList>
            <consortium name="The Broad Institute Genomics Platform"/>
            <consortium name="The Broad Institute Genome Sequencing Center for Infectious Disease"/>
            <person name="Wu L."/>
            <person name="Ma J."/>
        </authorList>
    </citation>
    <scope>NUCLEOTIDE SEQUENCE [LARGE SCALE GENOMIC DNA]</scope>
    <source>
        <strain evidence="17">CCUG 53915</strain>
    </source>
</reference>
<evidence type="ECO:0000313" key="16">
    <source>
        <dbReference type="EMBL" id="MFD1204100.1"/>
    </source>
</evidence>
<protein>
    <recommendedName>
        <fullName evidence="4">16S rRNA (cytosine(967)-C(5))-methyltransferase</fullName>
        <ecNumber evidence="4">2.1.1.176</ecNumber>
    </recommendedName>
    <alternativeName>
        <fullName evidence="11">16S rRNA m5C967 methyltransferase</fullName>
    </alternativeName>
    <alternativeName>
        <fullName evidence="12">rRNA (cytosine-C(5)-)-methyltransferase RsmB</fullName>
    </alternativeName>
</protein>
<evidence type="ECO:0000256" key="12">
    <source>
        <dbReference type="ARBA" id="ARBA00031088"/>
    </source>
</evidence>
<gene>
    <name evidence="16" type="primary">rsmB</name>
    <name evidence="16" type="ORF">ACFQ38_03005</name>
</gene>
<comment type="function">
    <text evidence="1">Specifically methylates the cytosine at position 967 (m5C967) of 16S rRNA.</text>
</comment>
<dbReference type="PANTHER" id="PTHR22807">
    <property type="entry name" value="NOP2 YEAST -RELATED NOL1/NOP2/FMU SUN DOMAIN-CONTAINING"/>
    <property type="match status" value="1"/>
</dbReference>
<feature type="binding site" evidence="14">
    <location>
        <position position="315"/>
    </location>
    <ligand>
        <name>S-adenosyl-L-methionine</name>
        <dbReference type="ChEBI" id="CHEBI:59789"/>
    </ligand>
</feature>
<dbReference type="CDD" id="cd02440">
    <property type="entry name" value="AdoMet_MTases"/>
    <property type="match status" value="1"/>
</dbReference>
<organism evidence="16 17">
    <name type="scientific">Sporosarcina contaminans</name>
    <dbReference type="NCBI Taxonomy" id="633403"/>
    <lineage>
        <taxon>Bacteria</taxon>
        <taxon>Bacillati</taxon>
        <taxon>Bacillota</taxon>
        <taxon>Bacilli</taxon>
        <taxon>Bacillales</taxon>
        <taxon>Caryophanaceae</taxon>
        <taxon>Sporosarcina</taxon>
    </lineage>
</organism>
<dbReference type="Gene3D" id="3.40.50.150">
    <property type="entry name" value="Vaccinia Virus protein VP39"/>
    <property type="match status" value="1"/>
</dbReference>
<comment type="caution">
    <text evidence="16">The sequence shown here is derived from an EMBL/GenBank/DDBJ whole genome shotgun (WGS) entry which is preliminary data.</text>
</comment>
<dbReference type="PROSITE" id="PS51686">
    <property type="entry name" value="SAM_MT_RSMB_NOP"/>
    <property type="match status" value="1"/>
</dbReference>
<dbReference type="Gene3D" id="3.30.70.1170">
    <property type="entry name" value="Sun protein, domain 3"/>
    <property type="match status" value="1"/>
</dbReference>
<evidence type="ECO:0000256" key="9">
    <source>
        <dbReference type="ARBA" id="ARBA00022691"/>
    </source>
</evidence>
<keyword evidence="8 14" id="KW-0808">Transferase</keyword>
<feature type="binding site" evidence="14">
    <location>
        <position position="334"/>
    </location>
    <ligand>
        <name>S-adenosyl-L-methionine</name>
        <dbReference type="ChEBI" id="CHEBI:59789"/>
    </ligand>
</feature>
<dbReference type="InterPro" id="IPR001678">
    <property type="entry name" value="MeTrfase_RsmB-F_NOP2_dom"/>
</dbReference>
<comment type="similarity">
    <text evidence="3 14">Belongs to the class I-like SAM-binding methyltransferase superfamily. RsmB/NOP family.</text>
</comment>
<dbReference type="Pfam" id="PF22458">
    <property type="entry name" value="RsmF-B_ferredox"/>
    <property type="match status" value="1"/>
</dbReference>
<keyword evidence="7 14" id="KW-0489">Methyltransferase</keyword>
<dbReference type="GO" id="GO:0008168">
    <property type="term" value="F:methyltransferase activity"/>
    <property type="evidence" value="ECO:0007669"/>
    <property type="project" value="UniProtKB-KW"/>
</dbReference>
<keyword evidence="5" id="KW-0963">Cytoplasm</keyword>
<dbReference type="Pfam" id="PF01189">
    <property type="entry name" value="Methyltr_RsmB-F"/>
    <property type="match status" value="1"/>
</dbReference>
<dbReference type="Proteomes" id="UP001597231">
    <property type="component" value="Unassembled WGS sequence"/>
</dbReference>